<accession>A0AAE4FTR4</accession>
<reference evidence="3" key="1">
    <citation type="submission" date="2023-07" db="EMBL/GenBank/DDBJ databases">
        <authorList>
            <person name="Luz R."/>
            <person name="Cordeiro R."/>
            <person name="Fonseca A."/>
            <person name="Goncalves V."/>
        </authorList>
    </citation>
    <scope>NUCLEOTIDE SEQUENCE [LARGE SCALE GENOMIC DNA]</scope>
    <source>
        <strain evidence="3">BACA0444</strain>
    </source>
</reference>
<evidence type="ECO:0000313" key="2">
    <source>
        <dbReference type="EMBL" id="MDS3861189.1"/>
    </source>
</evidence>
<feature type="compositionally biased region" description="Pro residues" evidence="1">
    <location>
        <begin position="33"/>
        <end position="48"/>
    </location>
</feature>
<name>A0AAE4FTR4_9CYAN</name>
<dbReference type="RefSeq" id="WP_322878437.1">
    <property type="nucleotide sequence ID" value="NZ_JAVMIP010000009.1"/>
</dbReference>
<keyword evidence="3" id="KW-1185">Reference proteome</keyword>
<dbReference type="Proteomes" id="UP001268256">
    <property type="component" value="Unassembled WGS sequence"/>
</dbReference>
<organism evidence="2 3">
    <name type="scientific">Pseudocalidococcus azoricus BACA0444</name>
    <dbReference type="NCBI Taxonomy" id="2918990"/>
    <lineage>
        <taxon>Bacteria</taxon>
        <taxon>Bacillati</taxon>
        <taxon>Cyanobacteriota</taxon>
        <taxon>Cyanophyceae</taxon>
        <taxon>Acaryochloridales</taxon>
        <taxon>Thermosynechococcaceae</taxon>
        <taxon>Pseudocalidococcus</taxon>
        <taxon>Pseudocalidococcus azoricus</taxon>
    </lineage>
</organism>
<evidence type="ECO:0000256" key="1">
    <source>
        <dbReference type="SAM" id="MobiDB-lite"/>
    </source>
</evidence>
<dbReference type="AlphaFoldDB" id="A0AAE4FTR4"/>
<sequence>MLRKISSALVLGLVTSHLVGCGGGGEPESTAISPPPLPTPSPPAPETPPAAGVGPSVLGNLTPPTNPQMRVKTIAQAKDVGRPNPFSSVSPAAAPPGLNTQDAPLPAPIQFVPVSQINQRLAEILPPSALPPGRVPAAPLPPPKDAQGVQLFGVAVVGGIPQAIIQAPGEVVSRTVRVGDTLANGVRVTSILAYGSNPAIVLEQFGQQVTVGIGQAQASAASNNAPL</sequence>
<protein>
    <submittedName>
        <fullName evidence="2">Uncharacterized protein</fullName>
    </submittedName>
</protein>
<proteinExistence type="predicted"/>
<dbReference type="EMBL" id="JAVMIP010000009">
    <property type="protein sequence ID" value="MDS3861189.1"/>
    <property type="molecule type" value="Genomic_DNA"/>
</dbReference>
<evidence type="ECO:0000313" key="3">
    <source>
        <dbReference type="Proteomes" id="UP001268256"/>
    </source>
</evidence>
<feature type="region of interest" description="Disordered" evidence="1">
    <location>
        <begin position="22"/>
        <end position="67"/>
    </location>
</feature>
<comment type="caution">
    <text evidence="2">The sequence shown here is derived from an EMBL/GenBank/DDBJ whole genome shotgun (WGS) entry which is preliminary data.</text>
</comment>
<gene>
    <name evidence="2" type="ORF">RIF25_10265</name>
</gene>